<protein>
    <submittedName>
        <fullName evidence="2">Uncharacterized protein</fullName>
    </submittedName>
</protein>
<dbReference type="AlphaFoldDB" id="A0A9N9XRL8"/>
<accession>A0A9N9XRL8</accession>
<reference evidence="2" key="1">
    <citation type="submission" date="2022-01" db="EMBL/GenBank/DDBJ databases">
        <authorList>
            <person name="King R."/>
        </authorList>
    </citation>
    <scope>NUCLEOTIDE SEQUENCE</scope>
</reference>
<evidence type="ECO:0000256" key="1">
    <source>
        <dbReference type="SAM" id="MobiDB-lite"/>
    </source>
</evidence>
<evidence type="ECO:0000313" key="2">
    <source>
        <dbReference type="EMBL" id="CAG9863322.1"/>
    </source>
</evidence>
<feature type="region of interest" description="Disordered" evidence="1">
    <location>
        <begin position="39"/>
        <end position="75"/>
    </location>
</feature>
<feature type="compositionally biased region" description="Polar residues" evidence="1">
    <location>
        <begin position="41"/>
        <end position="53"/>
    </location>
</feature>
<proteinExistence type="predicted"/>
<dbReference type="EMBL" id="OU900099">
    <property type="protein sequence ID" value="CAG9863322.1"/>
    <property type="molecule type" value="Genomic_DNA"/>
</dbReference>
<sequence>MWHTKKPALGGRFAAPSAAPPPLQCNIFRLYPSKDARLRQRPQTIARKTSQKPARTRQDRRAARRRTSVATRRLTGGGYGASYGTAGPAAHKHYRHLLYDFLLVGRPQDALLLGVRAGAPSPTAALLLRSCYALDADSIASRSDFETGSLIYSFGRVKSGLIDANESEAGFK</sequence>
<dbReference type="Proteomes" id="UP001153712">
    <property type="component" value="Chromosome 6"/>
</dbReference>
<name>A0A9N9XRL8_PHYSR</name>
<evidence type="ECO:0000313" key="3">
    <source>
        <dbReference type="Proteomes" id="UP001153712"/>
    </source>
</evidence>
<keyword evidence="3" id="KW-1185">Reference proteome</keyword>
<organism evidence="2 3">
    <name type="scientific">Phyllotreta striolata</name>
    <name type="common">Striped flea beetle</name>
    <name type="synonym">Crioceris striolata</name>
    <dbReference type="NCBI Taxonomy" id="444603"/>
    <lineage>
        <taxon>Eukaryota</taxon>
        <taxon>Metazoa</taxon>
        <taxon>Ecdysozoa</taxon>
        <taxon>Arthropoda</taxon>
        <taxon>Hexapoda</taxon>
        <taxon>Insecta</taxon>
        <taxon>Pterygota</taxon>
        <taxon>Neoptera</taxon>
        <taxon>Endopterygota</taxon>
        <taxon>Coleoptera</taxon>
        <taxon>Polyphaga</taxon>
        <taxon>Cucujiformia</taxon>
        <taxon>Chrysomeloidea</taxon>
        <taxon>Chrysomelidae</taxon>
        <taxon>Galerucinae</taxon>
        <taxon>Alticini</taxon>
        <taxon>Phyllotreta</taxon>
    </lineage>
</organism>
<gene>
    <name evidence="2" type="ORF">PHYEVI_LOCUS9616</name>
</gene>